<keyword evidence="3" id="KW-1185">Reference proteome</keyword>
<dbReference type="Proteomes" id="UP000002051">
    <property type="component" value="Chromosome 8"/>
</dbReference>
<sequence length="88" mass="10458">MIDRLRLYDTEEIVTLHYGKYLLSVKLKHYDDKISRLNTRCDIYEANQTDSDCEGKKKVVNIDYNSQLQNILDDFLMSNQVSFEKFDV</sequence>
<accession>G7LC32</accession>
<protein>
    <submittedName>
        <fullName evidence="1 2">Uncharacterized protein</fullName>
    </submittedName>
</protein>
<gene>
    <name evidence="1" type="ordered locus">MTR_8g075640</name>
</gene>
<evidence type="ECO:0000313" key="1">
    <source>
        <dbReference type="EMBL" id="AET03782.1"/>
    </source>
</evidence>
<dbReference type="HOGENOM" id="CLU_2310214_0_0_1"/>
<organism evidence="1 3">
    <name type="scientific">Medicago truncatula</name>
    <name type="common">Barrel medic</name>
    <name type="synonym">Medicago tribuloides</name>
    <dbReference type="NCBI Taxonomy" id="3880"/>
    <lineage>
        <taxon>Eukaryota</taxon>
        <taxon>Viridiplantae</taxon>
        <taxon>Streptophyta</taxon>
        <taxon>Embryophyta</taxon>
        <taxon>Tracheophyta</taxon>
        <taxon>Spermatophyta</taxon>
        <taxon>Magnoliopsida</taxon>
        <taxon>eudicotyledons</taxon>
        <taxon>Gunneridae</taxon>
        <taxon>Pentapetalae</taxon>
        <taxon>rosids</taxon>
        <taxon>fabids</taxon>
        <taxon>Fabales</taxon>
        <taxon>Fabaceae</taxon>
        <taxon>Papilionoideae</taxon>
        <taxon>50 kb inversion clade</taxon>
        <taxon>NPAAA clade</taxon>
        <taxon>Hologalegina</taxon>
        <taxon>IRL clade</taxon>
        <taxon>Trifolieae</taxon>
        <taxon>Medicago</taxon>
    </lineage>
</organism>
<dbReference type="EMBL" id="CM001224">
    <property type="protein sequence ID" value="AET03782.1"/>
    <property type="molecule type" value="Genomic_DNA"/>
</dbReference>
<reference evidence="1 3" key="1">
    <citation type="journal article" date="2011" name="Nature">
        <title>The Medicago genome provides insight into the evolution of rhizobial symbioses.</title>
        <authorList>
            <person name="Young N.D."/>
            <person name="Debelle F."/>
            <person name="Oldroyd G.E."/>
            <person name="Geurts R."/>
            <person name="Cannon S.B."/>
            <person name="Udvardi M.K."/>
            <person name="Benedito V.A."/>
            <person name="Mayer K.F."/>
            <person name="Gouzy J."/>
            <person name="Schoof H."/>
            <person name="Van de Peer Y."/>
            <person name="Proost S."/>
            <person name="Cook D.R."/>
            <person name="Meyers B.C."/>
            <person name="Spannagl M."/>
            <person name="Cheung F."/>
            <person name="De Mita S."/>
            <person name="Krishnakumar V."/>
            <person name="Gundlach H."/>
            <person name="Zhou S."/>
            <person name="Mudge J."/>
            <person name="Bharti A.K."/>
            <person name="Murray J.D."/>
            <person name="Naoumkina M.A."/>
            <person name="Rosen B."/>
            <person name="Silverstein K.A."/>
            <person name="Tang H."/>
            <person name="Rombauts S."/>
            <person name="Zhao P.X."/>
            <person name="Zhou P."/>
            <person name="Barbe V."/>
            <person name="Bardou P."/>
            <person name="Bechner M."/>
            <person name="Bellec A."/>
            <person name="Berger A."/>
            <person name="Berges H."/>
            <person name="Bidwell S."/>
            <person name="Bisseling T."/>
            <person name="Choisne N."/>
            <person name="Couloux A."/>
            <person name="Denny R."/>
            <person name="Deshpande S."/>
            <person name="Dai X."/>
            <person name="Doyle J.J."/>
            <person name="Dudez A.M."/>
            <person name="Farmer A.D."/>
            <person name="Fouteau S."/>
            <person name="Franken C."/>
            <person name="Gibelin C."/>
            <person name="Gish J."/>
            <person name="Goldstein S."/>
            <person name="Gonzalez A.J."/>
            <person name="Green P.J."/>
            <person name="Hallab A."/>
            <person name="Hartog M."/>
            <person name="Hua A."/>
            <person name="Humphray S.J."/>
            <person name="Jeong D.H."/>
            <person name="Jing Y."/>
            <person name="Jocker A."/>
            <person name="Kenton S.M."/>
            <person name="Kim D.J."/>
            <person name="Klee K."/>
            <person name="Lai H."/>
            <person name="Lang C."/>
            <person name="Lin S."/>
            <person name="Macmil S.L."/>
            <person name="Magdelenat G."/>
            <person name="Matthews L."/>
            <person name="McCorrison J."/>
            <person name="Monaghan E.L."/>
            <person name="Mun J.H."/>
            <person name="Najar F.Z."/>
            <person name="Nicholson C."/>
            <person name="Noirot C."/>
            <person name="O'Bleness M."/>
            <person name="Paule C.R."/>
            <person name="Poulain J."/>
            <person name="Prion F."/>
            <person name="Qin B."/>
            <person name="Qu C."/>
            <person name="Retzel E.F."/>
            <person name="Riddle C."/>
            <person name="Sallet E."/>
            <person name="Samain S."/>
            <person name="Samson N."/>
            <person name="Sanders I."/>
            <person name="Saurat O."/>
            <person name="Scarpelli C."/>
            <person name="Schiex T."/>
            <person name="Segurens B."/>
            <person name="Severin A.J."/>
            <person name="Sherrier D.J."/>
            <person name="Shi R."/>
            <person name="Sims S."/>
            <person name="Singer S.R."/>
            <person name="Sinharoy S."/>
            <person name="Sterck L."/>
            <person name="Viollet A."/>
            <person name="Wang B.B."/>
            <person name="Wang K."/>
            <person name="Wang M."/>
            <person name="Wang X."/>
            <person name="Warfsmann J."/>
            <person name="Weissenbach J."/>
            <person name="White D.D."/>
            <person name="White J.D."/>
            <person name="Wiley G.B."/>
            <person name="Wincker P."/>
            <person name="Xing Y."/>
            <person name="Yang L."/>
            <person name="Yao Z."/>
            <person name="Ying F."/>
            <person name="Zhai J."/>
            <person name="Zhou L."/>
            <person name="Zuber A."/>
            <person name="Denarie J."/>
            <person name="Dixon R.A."/>
            <person name="May G.D."/>
            <person name="Schwartz D.C."/>
            <person name="Rogers J."/>
            <person name="Quetier F."/>
            <person name="Town C.D."/>
            <person name="Roe B.A."/>
        </authorList>
    </citation>
    <scope>NUCLEOTIDE SEQUENCE [LARGE SCALE GENOMIC DNA]</scope>
    <source>
        <strain evidence="1">A17</strain>
        <strain evidence="2 3">cv. Jemalong A17</strain>
    </source>
</reference>
<name>G7LC32_MEDTR</name>
<proteinExistence type="predicted"/>
<evidence type="ECO:0000313" key="3">
    <source>
        <dbReference type="Proteomes" id="UP000002051"/>
    </source>
</evidence>
<evidence type="ECO:0000313" key="2">
    <source>
        <dbReference type="EnsemblPlants" id="AET03782"/>
    </source>
</evidence>
<dbReference type="PaxDb" id="3880-AET03782"/>
<reference evidence="1 3" key="2">
    <citation type="journal article" date="2014" name="BMC Genomics">
        <title>An improved genome release (version Mt4.0) for the model legume Medicago truncatula.</title>
        <authorList>
            <person name="Tang H."/>
            <person name="Krishnakumar V."/>
            <person name="Bidwell S."/>
            <person name="Rosen B."/>
            <person name="Chan A."/>
            <person name="Zhou S."/>
            <person name="Gentzbittel L."/>
            <person name="Childs K.L."/>
            <person name="Yandell M."/>
            <person name="Gundlach H."/>
            <person name="Mayer K.F."/>
            <person name="Schwartz D.C."/>
            <person name="Town C.D."/>
        </authorList>
    </citation>
    <scope>GENOME REANNOTATION</scope>
    <source>
        <strain evidence="2 3">cv. Jemalong A17</strain>
    </source>
</reference>
<dbReference type="EnsemblPlants" id="AET03782">
    <property type="protein sequence ID" value="AET03782"/>
    <property type="gene ID" value="MTR_8g075640"/>
</dbReference>
<reference evidence="2" key="3">
    <citation type="submission" date="2015-04" db="UniProtKB">
        <authorList>
            <consortium name="EnsemblPlants"/>
        </authorList>
    </citation>
    <scope>IDENTIFICATION</scope>
    <source>
        <strain evidence="2">cv. Jemalong A17</strain>
    </source>
</reference>
<dbReference type="AlphaFoldDB" id="G7LC32"/>